<keyword evidence="1" id="KW-1133">Transmembrane helix</keyword>
<accession>A0A4U5NVL9</accession>
<evidence type="ECO:0000313" key="2">
    <source>
        <dbReference type="EMBL" id="TKR87607.1"/>
    </source>
</evidence>
<keyword evidence="1" id="KW-0472">Membrane</keyword>
<reference evidence="2 3" key="2">
    <citation type="journal article" date="2019" name="G3 (Bethesda)">
        <title>Hybrid Assembly of the Genome of the Entomopathogenic Nematode Steinernema carpocapsae Identifies the X-Chromosome.</title>
        <authorList>
            <person name="Serra L."/>
            <person name="Macchietto M."/>
            <person name="Macias-Munoz A."/>
            <person name="McGill C.J."/>
            <person name="Rodriguez I.M."/>
            <person name="Rodriguez B."/>
            <person name="Murad R."/>
            <person name="Mortazavi A."/>
        </authorList>
    </citation>
    <scope>NUCLEOTIDE SEQUENCE [LARGE SCALE GENOMIC DNA]</scope>
    <source>
        <strain evidence="2 3">ALL</strain>
    </source>
</reference>
<organism evidence="2 3">
    <name type="scientific">Steinernema carpocapsae</name>
    <name type="common">Entomopathogenic nematode</name>
    <dbReference type="NCBI Taxonomy" id="34508"/>
    <lineage>
        <taxon>Eukaryota</taxon>
        <taxon>Metazoa</taxon>
        <taxon>Ecdysozoa</taxon>
        <taxon>Nematoda</taxon>
        <taxon>Chromadorea</taxon>
        <taxon>Rhabditida</taxon>
        <taxon>Tylenchina</taxon>
        <taxon>Panagrolaimomorpha</taxon>
        <taxon>Strongyloidoidea</taxon>
        <taxon>Steinernematidae</taxon>
        <taxon>Steinernema</taxon>
    </lineage>
</organism>
<name>A0A4U5NVL9_STECR</name>
<proteinExistence type="predicted"/>
<gene>
    <name evidence="2" type="ORF">L596_011980</name>
</gene>
<dbReference type="Proteomes" id="UP000298663">
    <property type="component" value="Unassembled WGS sequence"/>
</dbReference>
<dbReference type="AlphaFoldDB" id="A0A4U5NVL9"/>
<keyword evidence="1" id="KW-0812">Transmembrane</keyword>
<evidence type="ECO:0000256" key="1">
    <source>
        <dbReference type="SAM" id="Phobius"/>
    </source>
</evidence>
<feature type="transmembrane region" description="Helical" evidence="1">
    <location>
        <begin position="12"/>
        <end position="31"/>
    </location>
</feature>
<sequence length="106" mass="12168">MKRLRMSMPRMVVIRFVMVFVILFKARIFHFCQSSNYKNLKPGFGDRVKGKRKIKTRESMLERRKIGPNMPHDDKKTILPAVILSGSNQEGAPVVACYAEALSARK</sequence>
<dbReference type="EMBL" id="AZBU02000003">
    <property type="protein sequence ID" value="TKR87607.1"/>
    <property type="molecule type" value="Genomic_DNA"/>
</dbReference>
<comment type="caution">
    <text evidence="2">The sequence shown here is derived from an EMBL/GenBank/DDBJ whole genome shotgun (WGS) entry which is preliminary data.</text>
</comment>
<keyword evidence="3" id="KW-1185">Reference proteome</keyword>
<protein>
    <submittedName>
        <fullName evidence="2">Uncharacterized protein</fullName>
    </submittedName>
</protein>
<evidence type="ECO:0000313" key="3">
    <source>
        <dbReference type="Proteomes" id="UP000298663"/>
    </source>
</evidence>
<reference evidence="2 3" key="1">
    <citation type="journal article" date="2015" name="Genome Biol.">
        <title>Comparative genomics of Steinernema reveals deeply conserved gene regulatory networks.</title>
        <authorList>
            <person name="Dillman A.R."/>
            <person name="Macchietto M."/>
            <person name="Porter C.F."/>
            <person name="Rogers A."/>
            <person name="Williams B."/>
            <person name="Antoshechkin I."/>
            <person name="Lee M.M."/>
            <person name="Goodwin Z."/>
            <person name="Lu X."/>
            <person name="Lewis E.E."/>
            <person name="Goodrich-Blair H."/>
            <person name="Stock S.P."/>
            <person name="Adams B.J."/>
            <person name="Sternberg P.W."/>
            <person name="Mortazavi A."/>
        </authorList>
    </citation>
    <scope>NUCLEOTIDE SEQUENCE [LARGE SCALE GENOMIC DNA]</scope>
    <source>
        <strain evidence="2 3">ALL</strain>
    </source>
</reference>